<protein>
    <submittedName>
        <fullName evidence="7">MFS transporter</fullName>
    </submittedName>
</protein>
<feature type="transmembrane region" description="Helical" evidence="5">
    <location>
        <begin position="273"/>
        <end position="294"/>
    </location>
</feature>
<evidence type="ECO:0000256" key="5">
    <source>
        <dbReference type="SAM" id="Phobius"/>
    </source>
</evidence>
<feature type="domain" description="Major facilitator superfamily (MFS) profile" evidence="6">
    <location>
        <begin position="17"/>
        <end position="418"/>
    </location>
</feature>
<feature type="transmembrane region" description="Helical" evidence="5">
    <location>
        <begin position="113"/>
        <end position="131"/>
    </location>
</feature>
<accession>A0ABU4HS33</accession>
<feature type="transmembrane region" description="Helical" evidence="5">
    <location>
        <begin position="330"/>
        <end position="356"/>
    </location>
</feature>
<feature type="transmembrane region" description="Helical" evidence="5">
    <location>
        <begin position="143"/>
        <end position="160"/>
    </location>
</feature>
<organism evidence="7 8">
    <name type="scientific">Conexibacter stalactiti</name>
    <dbReference type="NCBI Taxonomy" id="1940611"/>
    <lineage>
        <taxon>Bacteria</taxon>
        <taxon>Bacillati</taxon>
        <taxon>Actinomycetota</taxon>
        <taxon>Thermoleophilia</taxon>
        <taxon>Solirubrobacterales</taxon>
        <taxon>Conexibacteraceae</taxon>
        <taxon>Conexibacter</taxon>
    </lineage>
</organism>
<evidence type="ECO:0000313" key="8">
    <source>
        <dbReference type="Proteomes" id="UP001284601"/>
    </source>
</evidence>
<dbReference type="InterPro" id="IPR011701">
    <property type="entry name" value="MFS"/>
</dbReference>
<keyword evidence="3 5" id="KW-1133">Transmembrane helix</keyword>
<keyword evidence="8" id="KW-1185">Reference proteome</keyword>
<dbReference type="Gene3D" id="1.20.1250.20">
    <property type="entry name" value="MFS general substrate transporter like domains"/>
    <property type="match status" value="1"/>
</dbReference>
<feature type="transmembrane region" description="Helical" evidence="5">
    <location>
        <begin position="368"/>
        <end position="389"/>
    </location>
</feature>
<keyword evidence="2 5" id="KW-0812">Transmembrane</keyword>
<comment type="subcellular location">
    <subcellularLocation>
        <location evidence="1">Cell membrane</location>
        <topology evidence="1">Multi-pass membrane protein</topology>
    </subcellularLocation>
</comment>
<dbReference type="InterPro" id="IPR052714">
    <property type="entry name" value="MFS_Exporter"/>
</dbReference>
<evidence type="ECO:0000313" key="7">
    <source>
        <dbReference type="EMBL" id="MDW5596118.1"/>
    </source>
</evidence>
<feature type="transmembrane region" description="Helical" evidence="5">
    <location>
        <begin position="240"/>
        <end position="261"/>
    </location>
</feature>
<dbReference type="PANTHER" id="PTHR23531">
    <property type="entry name" value="QUINOLENE RESISTANCE PROTEIN NORA"/>
    <property type="match status" value="1"/>
</dbReference>
<keyword evidence="4 5" id="KW-0472">Membrane</keyword>
<evidence type="ECO:0000256" key="2">
    <source>
        <dbReference type="ARBA" id="ARBA00022692"/>
    </source>
</evidence>
<name>A0ABU4HS33_9ACTN</name>
<evidence type="ECO:0000256" key="4">
    <source>
        <dbReference type="ARBA" id="ARBA00023136"/>
    </source>
</evidence>
<comment type="caution">
    <text evidence="7">The sequence shown here is derived from an EMBL/GenBank/DDBJ whole genome shotgun (WGS) entry which is preliminary data.</text>
</comment>
<evidence type="ECO:0000259" key="6">
    <source>
        <dbReference type="PROSITE" id="PS50850"/>
    </source>
</evidence>
<dbReference type="Pfam" id="PF07690">
    <property type="entry name" value="MFS_1"/>
    <property type="match status" value="1"/>
</dbReference>
<sequence>MTGSAVAAPSSARLGRAFWALFGVNVLCVLASGVTTAMLPLYVQGPLGGGPAEVGLVVGVASLLAMALRPPLGELADRIGPRPVAIAGALLAIAGELLLLVAGVLLLGGLGRTLTGFGGATLNTMITIWVIESAVPGARGRALSIFGVSVWLGLGLGPPLGERLLHEFGFVAVWATTAALSSAALCLLLTLRSAPPPARGRIPREVEEAGVAIACGPRARRGVAASFAVWFTPLRAVARAGVGGTISWAGQGVVLTFLILHLQDRHIGDGGGLLGPGTVFTIFAASVISARLLLRTLPDRVGGARAAAVSLVAVSAGLALLALAQSFALAAVGALVLGGGYAVLYPSLMLIAIASVPPERRGSATGAVLAYMDLGMAVGATLGGVLAAWQGEAAAFWVAAAAQLCGVAAVWGAHDKVDPS</sequence>
<dbReference type="InterPro" id="IPR020846">
    <property type="entry name" value="MFS_dom"/>
</dbReference>
<dbReference type="RefSeq" id="WP_318598510.1">
    <property type="nucleotide sequence ID" value="NZ_JAWSTH010000047.1"/>
</dbReference>
<feature type="transmembrane region" description="Helical" evidence="5">
    <location>
        <begin position="84"/>
        <end position="107"/>
    </location>
</feature>
<feature type="transmembrane region" description="Helical" evidence="5">
    <location>
        <begin position="306"/>
        <end position="324"/>
    </location>
</feature>
<feature type="transmembrane region" description="Helical" evidence="5">
    <location>
        <begin position="18"/>
        <end position="42"/>
    </location>
</feature>
<feature type="transmembrane region" description="Helical" evidence="5">
    <location>
        <begin position="54"/>
        <end position="72"/>
    </location>
</feature>
<dbReference type="InterPro" id="IPR036259">
    <property type="entry name" value="MFS_trans_sf"/>
</dbReference>
<evidence type="ECO:0000256" key="1">
    <source>
        <dbReference type="ARBA" id="ARBA00004651"/>
    </source>
</evidence>
<dbReference type="SUPFAM" id="SSF103473">
    <property type="entry name" value="MFS general substrate transporter"/>
    <property type="match status" value="1"/>
</dbReference>
<dbReference type="PANTHER" id="PTHR23531:SF1">
    <property type="entry name" value="QUINOLENE RESISTANCE PROTEIN NORA"/>
    <property type="match status" value="1"/>
</dbReference>
<feature type="transmembrane region" description="Helical" evidence="5">
    <location>
        <begin position="172"/>
        <end position="191"/>
    </location>
</feature>
<gene>
    <name evidence="7" type="ORF">R7226_17355</name>
</gene>
<feature type="transmembrane region" description="Helical" evidence="5">
    <location>
        <begin position="395"/>
        <end position="413"/>
    </location>
</feature>
<dbReference type="PROSITE" id="PS50850">
    <property type="entry name" value="MFS"/>
    <property type="match status" value="1"/>
</dbReference>
<proteinExistence type="predicted"/>
<reference evidence="8" key="1">
    <citation type="submission" date="2023-07" db="EMBL/GenBank/DDBJ databases">
        <title>Conexibacter stalactiti sp. nov., isolated from stalactites in a lava cave and emended description of the genus Conexibacter.</title>
        <authorList>
            <person name="Lee S.D."/>
        </authorList>
    </citation>
    <scope>NUCLEOTIDE SEQUENCE [LARGE SCALE GENOMIC DNA]</scope>
    <source>
        <strain evidence="8">KCTC 39840</strain>
    </source>
</reference>
<dbReference type="EMBL" id="JAWSTH010000047">
    <property type="protein sequence ID" value="MDW5596118.1"/>
    <property type="molecule type" value="Genomic_DNA"/>
</dbReference>
<evidence type="ECO:0000256" key="3">
    <source>
        <dbReference type="ARBA" id="ARBA00022989"/>
    </source>
</evidence>
<dbReference type="Proteomes" id="UP001284601">
    <property type="component" value="Unassembled WGS sequence"/>
</dbReference>